<sequence length="131" mass="15829">MLPHIHQGGRSSWNILKKFFEEEETVRHSNGWNLLSSKPQIKMIKDWHNKKREASKEEAPEASTSKPQARKPPQERKKNKKKNWRKSYSPSYRIPRIQKDAMENVFNMSRNLMDFQDKEEQRMRQPHFPKK</sequence>
<accession>A0A9Q3L293</accession>
<organism evidence="2 3">
    <name type="scientific">Austropuccinia psidii MF-1</name>
    <dbReference type="NCBI Taxonomy" id="1389203"/>
    <lineage>
        <taxon>Eukaryota</taxon>
        <taxon>Fungi</taxon>
        <taxon>Dikarya</taxon>
        <taxon>Basidiomycota</taxon>
        <taxon>Pucciniomycotina</taxon>
        <taxon>Pucciniomycetes</taxon>
        <taxon>Pucciniales</taxon>
        <taxon>Sphaerophragmiaceae</taxon>
        <taxon>Austropuccinia</taxon>
    </lineage>
</organism>
<dbReference type="AlphaFoldDB" id="A0A9Q3L293"/>
<reference evidence="2" key="1">
    <citation type="submission" date="2021-03" db="EMBL/GenBank/DDBJ databases">
        <title>Draft genome sequence of rust myrtle Austropuccinia psidii MF-1, a brazilian biotype.</title>
        <authorList>
            <person name="Quecine M.C."/>
            <person name="Pachon D.M.R."/>
            <person name="Bonatelli M.L."/>
            <person name="Correr F.H."/>
            <person name="Franceschini L.M."/>
            <person name="Leite T.F."/>
            <person name="Margarido G.R.A."/>
            <person name="Almeida C.A."/>
            <person name="Ferrarezi J.A."/>
            <person name="Labate C.A."/>
        </authorList>
    </citation>
    <scope>NUCLEOTIDE SEQUENCE</scope>
    <source>
        <strain evidence="2">MF-1</strain>
    </source>
</reference>
<evidence type="ECO:0000313" key="3">
    <source>
        <dbReference type="Proteomes" id="UP000765509"/>
    </source>
</evidence>
<evidence type="ECO:0000256" key="1">
    <source>
        <dbReference type="SAM" id="MobiDB-lite"/>
    </source>
</evidence>
<feature type="compositionally biased region" description="Basic and acidic residues" evidence="1">
    <location>
        <begin position="43"/>
        <end position="59"/>
    </location>
</feature>
<proteinExistence type="predicted"/>
<name>A0A9Q3L293_9BASI</name>
<evidence type="ECO:0000313" key="2">
    <source>
        <dbReference type="EMBL" id="MBW0591297.1"/>
    </source>
</evidence>
<keyword evidence="3" id="KW-1185">Reference proteome</keyword>
<gene>
    <name evidence="2" type="ORF">O181_131012</name>
</gene>
<protein>
    <submittedName>
        <fullName evidence="2">Uncharacterized protein</fullName>
    </submittedName>
</protein>
<dbReference type="EMBL" id="AVOT02142423">
    <property type="protein sequence ID" value="MBW0591297.1"/>
    <property type="molecule type" value="Genomic_DNA"/>
</dbReference>
<comment type="caution">
    <text evidence="2">The sequence shown here is derived from an EMBL/GenBank/DDBJ whole genome shotgun (WGS) entry which is preliminary data.</text>
</comment>
<feature type="region of interest" description="Disordered" evidence="1">
    <location>
        <begin position="37"/>
        <end position="96"/>
    </location>
</feature>
<dbReference type="Proteomes" id="UP000765509">
    <property type="component" value="Unassembled WGS sequence"/>
</dbReference>